<sequence length="319" mass="36214">MREVTVGEYLDFVSRNRRIIVGGQEVDLSPIEVRRLEPSADELTDVSTTIWSFPKRGSWATHRGDYRGNWPPQMARALILGYTEPGEIVLDPMAGSGTTCIEAVLLGRKCIAVDINYNAVMLTHHRLYYLVNALRKQGALPGLDAGGEGTGVQGYRVFHGDARRLDEIRDNTVDLVATHPPYFNIIGYGGNVDGDLSNARTLEEYLEWLREVAGEIYRVLKPGRYCGILIGDTRVHGHYVPITHYALEVFLDAGFILKEEVIKIQHKMKTTREVWNRLRKRNFLLIYHEKLFVFRKPGVGEDTGKLRYSMKLPVVKLMV</sequence>
<dbReference type="PRINTS" id="PR00508">
    <property type="entry name" value="S21N4MTFRASE"/>
</dbReference>
<dbReference type="InterPro" id="IPR029063">
    <property type="entry name" value="SAM-dependent_MTases_sf"/>
</dbReference>
<dbReference type="SUPFAM" id="SSF53335">
    <property type="entry name" value="S-adenosyl-L-methionine-dependent methyltransferases"/>
    <property type="match status" value="2"/>
</dbReference>
<accession>E8R9R2</accession>
<organism evidence="5 6">
    <name type="scientific">Desulfurococcus mucosus (strain ATCC 35584 / DSM 2162 / JCM 9187 / O7/1)</name>
    <dbReference type="NCBI Taxonomy" id="765177"/>
    <lineage>
        <taxon>Archaea</taxon>
        <taxon>Thermoproteota</taxon>
        <taxon>Thermoprotei</taxon>
        <taxon>Desulfurococcales</taxon>
        <taxon>Desulfurococcaceae</taxon>
        <taxon>Desulfurococcus</taxon>
    </lineage>
</organism>
<evidence type="ECO:0000313" key="6">
    <source>
        <dbReference type="Proteomes" id="UP000001068"/>
    </source>
</evidence>
<comment type="catalytic activity">
    <reaction evidence="3">
        <text>a 2'-deoxycytidine in DNA + S-adenosyl-L-methionine = an N(4)-methyl-2'-deoxycytidine in DNA + S-adenosyl-L-homocysteine + H(+)</text>
        <dbReference type="Rhea" id="RHEA:16857"/>
        <dbReference type="Rhea" id="RHEA-COMP:11369"/>
        <dbReference type="Rhea" id="RHEA-COMP:13674"/>
        <dbReference type="ChEBI" id="CHEBI:15378"/>
        <dbReference type="ChEBI" id="CHEBI:57856"/>
        <dbReference type="ChEBI" id="CHEBI:59789"/>
        <dbReference type="ChEBI" id="CHEBI:85452"/>
        <dbReference type="ChEBI" id="CHEBI:137933"/>
        <dbReference type="EC" id="2.1.1.113"/>
    </reaction>
</comment>
<dbReference type="Proteomes" id="UP000001068">
    <property type="component" value="Chromosome"/>
</dbReference>
<dbReference type="GO" id="GO:0008170">
    <property type="term" value="F:N-methyltransferase activity"/>
    <property type="evidence" value="ECO:0007669"/>
    <property type="project" value="InterPro"/>
</dbReference>
<dbReference type="InterPro" id="IPR002941">
    <property type="entry name" value="DNA_methylase_N4/N6"/>
</dbReference>
<gene>
    <name evidence="5" type="ordered locus">Desmu_0935</name>
</gene>
<dbReference type="REBASE" id="31627">
    <property type="entry name" value="M.Dmu2162ORF935P"/>
</dbReference>
<evidence type="ECO:0000256" key="3">
    <source>
        <dbReference type="RuleBase" id="RU362026"/>
    </source>
</evidence>
<dbReference type="CDD" id="cd02440">
    <property type="entry name" value="AdoMet_MTases"/>
    <property type="match status" value="1"/>
</dbReference>
<dbReference type="HOGENOM" id="CLU_063228_0_0_2"/>
<reference evidence="6" key="1">
    <citation type="submission" date="2010-11" db="EMBL/GenBank/DDBJ databases">
        <title>The complete genome of Desulfurococcus mucosus DSM 2162.</title>
        <authorList>
            <consortium name="US DOE Joint Genome Institute (JGI-PGF)"/>
            <person name="Lucas S."/>
            <person name="Copeland A."/>
            <person name="Lapidus A."/>
            <person name="Bruce D."/>
            <person name="Goodwin L."/>
            <person name="Pitluck S."/>
            <person name="Kyrpides N."/>
            <person name="Mavromatis K."/>
            <person name="Pagani I."/>
            <person name="Ivanova N."/>
            <person name="Ovchinnikova G."/>
            <person name="Chertkov O."/>
            <person name="Held B."/>
            <person name="Brettin T."/>
            <person name="Detter J.C."/>
            <person name="Tapia R."/>
            <person name="Han C."/>
            <person name="Land M."/>
            <person name="Hauser L."/>
            <person name="Markowitz V."/>
            <person name="Cheng J.-F."/>
            <person name="Hugenholtz P."/>
            <person name="Woyke T."/>
            <person name="Wu D."/>
            <person name="Wirth R."/>
            <person name="Bilek Y."/>
            <person name="Hader T."/>
            <person name="Klenk H.-P."/>
            <person name="Eisen J.A."/>
        </authorList>
    </citation>
    <scope>NUCLEOTIDE SEQUENCE [LARGE SCALE GENOMIC DNA]</scope>
    <source>
        <strain evidence="6">ATCC 35584 / DSM 2162 / JCM 9187 / O7/1</strain>
    </source>
</reference>
<dbReference type="Pfam" id="PF01555">
    <property type="entry name" value="N6_N4_Mtase"/>
    <property type="match status" value="2"/>
</dbReference>
<dbReference type="AlphaFoldDB" id="E8R9R2"/>
<keyword evidence="3" id="KW-0680">Restriction system</keyword>
<feature type="domain" description="DNA methylase N-4/N-6" evidence="4">
    <location>
        <begin position="173"/>
        <end position="299"/>
    </location>
</feature>
<dbReference type="GO" id="GO:0009307">
    <property type="term" value="P:DNA restriction-modification system"/>
    <property type="evidence" value="ECO:0007669"/>
    <property type="project" value="UniProtKB-KW"/>
</dbReference>
<feature type="domain" description="DNA methylase N-4/N-6" evidence="4">
    <location>
        <begin position="42"/>
        <end position="120"/>
    </location>
</feature>
<keyword evidence="3" id="KW-0949">S-adenosyl-L-methionine</keyword>
<dbReference type="RefSeq" id="WP_013562460.1">
    <property type="nucleotide sequence ID" value="NC_014961.1"/>
</dbReference>
<evidence type="ECO:0000256" key="1">
    <source>
        <dbReference type="ARBA" id="ARBA00022603"/>
    </source>
</evidence>
<dbReference type="GO" id="GO:0003677">
    <property type="term" value="F:DNA binding"/>
    <property type="evidence" value="ECO:0007669"/>
    <property type="project" value="InterPro"/>
</dbReference>
<dbReference type="STRING" id="765177.Desmu_0935"/>
<dbReference type="Gene3D" id="3.40.50.150">
    <property type="entry name" value="Vaccinia Virus protein VP39"/>
    <property type="match status" value="2"/>
</dbReference>
<keyword evidence="1 3" id="KW-0489">Methyltransferase</keyword>
<evidence type="ECO:0000313" key="5">
    <source>
        <dbReference type="EMBL" id="ADV65238.1"/>
    </source>
</evidence>
<protein>
    <recommendedName>
        <fullName evidence="3">Type II methyltransferase</fullName>
        <ecNumber evidence="3">2.1.1.113</ecNumber>
    </recommendedName>
    <alternativeName>
        <fullName evidence="3">N-4 cytosine-specific methyltransferase</fullName>
    </alternativeName>
</protein>
<name>E8R9R2_DESM0</name>
<reference evidence="5 6" key="2">
    <citation type="journal article" date="2011" name="Stand. Genomic Sci.">
        <title>Complete genome sequence of Desulfurococcus mucosus type strain (O7/1).</title>
        <authorList>
            <person name="Wirth R."/>
            <person name="Chertkov O."/>
            <person name="Held B."/>
            <person name="Lapidus A."/>
            <person name="Nolan M."/>
            <person name="Lucas S."/>
            <person name="Hammon N."/>
            <person name="Deshpande S."/>
            <person name="Cheng J.F."/>
            <person name="Tapia R."/>
            <person name="Han C."/>
            <person name="Goodwin L."/>
            <person name="Pitluck S."/>
            <person name="Liolios K."/>
            <person name="Ioanna P."/>
            <person name="Ivanova N."/>
            <person name="Mavromatis K."/>
            <person name="Mikhailova N."/>
            <person name="Pati A."/>
            <person name="Chen A."/>
            <person name="Palaniappan K."/>
            <person name="Land M."/>
            <person name="Hauser L."/>
            <person name="Chang Y.J."/>
            <person name="Jeffries C.D."/>
            <person name="Bilek Y."/>
            <person name="Hader T."/>
            <person name="Rohde M."/>
            <person name="Spring S."/>
            <person name="Sikorski J."/>
            <person name="Goker M."/>
            <person name="Woyke T."/>
            <person name="Bristow J."/>
            <person name="Eisen J.A."/>
            <person name="Markowitz V."/>
            <person name="Hugenholtz P."/>
            <person name="Kyrpides N.C."/>
            <person name="Klenk H.P."/>
        </authorList>
    </citation>
    <scope>NUCLEOTIDE SEQUENCE [LARGE SCALE GENOMIC DNA]</scope>
    <source>
        <strain evidence="6">ATCC 35584 / DSM 2162 / JCM 9187 / O7/1</strain>
    </source>
</reference>
<evidence type="ECO:0000259" key="4">
    <source>
        <dbReference type="Pfam" id="PF01555"/>
    </source>
</evidence>
<dbReference type="GeneID" id="10153635"/>
<dbReference type="EMBL" id="CP002363">
    <property type="protein sequence ID" value="ADV65238.1"/>
    <property type="molecule type" value="Genomic_DNA"/>
</dbReference>
<dbReference type="EC" id="2.1.1.113" evidence="3"/>
<dbReference type="InterPro" id="IPR001091">
    <property type="entry name" value="RM_Methyltransferase"/>
</dbReference>
<dbReference type="eggNOG" id="arCOG00129">
    <property type="taxonomic scope" value="Archaea"/>
</dbReference>
<dbReference type="OrthoDB" id="38200at2157"/>
<keyword evidence="6" id="KW-1185">Reference proteome</keyword>
<evidence type="ECO:0000256" key="2">
    <source>
        <dbReference type="ARBA" id="ARBA00022679"/>
    </source>
</evidence>
<proteinExistence type="inferred from homology"/>
<dbReference type="KEGG" id="dmu:Desmu_0935"/>
<dbReference type="GO" id="GO:0015667">
    <property type="term" value="F:site-specific DNA-methyltransferase (cytosine-N4-specific) activity"/>
    <property type="evidence" value="ECO:0007669"/>
    <property type="project" value="UniProtKB-EC"/>
</dbReference>
<dbReference type="GO" id="GO:0032259">
    <property type="term" value="P:methylation"/>
    <property type="evidence" value="ECO:0007669"/>
    <property type="project" value="UniProtKB-KW"/>
</dbReference>
<comment type="similarity">
    <text evidence="3">Belongs to the N(4)/N(6)-methyltransferase family.</text>
</comment>
<keyword evidence="2" id="KW-0808">Transferase</keyword>